<evidence type="ECO:0000256" key="2">
    <source>
        <dbReference type="ARBA" id="ARBA00012424"/>
    </source>
</evidence>
<feature type="compositionally biased region" description="Basic and acidic residues" evidence="18">
    <location>
        <begin position="364"/>
        <end position="373"/>
    </location>
</feature>
<evidence type="ECO:0000256" key="15">
    <source>
        <dbReference type="ARBA" id="ARBA00047802"/>
    </source>
</evidence>
<evidence type="ECO:0000259" key="19">
    <source>
        <dbReference type="PROSITE" id="PS50011"/>
    </source>
</evidence>
<dbReference type="InterPro" id="IPR046437">
    <property type="entry name" value="Ser_Thr-PK_POLO_box_1_sf"/>
</dbReference>
<evidence type="ECO:0000256" key="3">
    <source>
        <dbReference type="ARBA" id="ARBA00020245"/>
    </source>
</evidence>
<dbReference type="GO" id="GO:0005814">
    <property type="term" value="C:centriole"/>
    <property type="evidence" value="ECO:0007669"/>
    <property type="project" value="UniProtKB-SubCell"/>
</dbReference>
<dbReference type="EC" id="2.7.11.21" evidence="2"/>
<keyword evidence="8" id="KW-0418">Kinase</keyword>
<feature type="compositionally biased region" description="Polar residues" evidence="18">
    <location>
        <begin position="424"/>
        <end position="441"/>
    </location>
</feature>
<comment type="catalytic activity">
    <reaction evidence="15">
        <text>L-threonyl-[protein] + ATP = O-phospho-L-threonyl-[protein] + ADP + H(+)</text>
        <dbReference type="Rhea" id="RHEA:46608"/>
        <dbReference type="Rhea" id="RHEA-COMP:11060"/>
        <dbReference type="Rhea" id="RHEA-COMP:11605"/>
        <dbReference type="ChEBI" id="CHEBI:15378"/>
        <dbReference type="ChEBI" id="CHEBI:30013"/>
        <dbReference type="ChEBI" id="CHEBI:30616"/>
        <dbReference type="ChEBI" id="CHEBI:61977"/>
        <dbReference type="ChEBI" id="CHEBI:456216"/>
        <dbReference type="EC" id="2.7.11.21"/>
    </reaction>
</comment>
<evidence type="ECO:0000256" key="13">
    <source>
        <dbReference type="ARBA" id="ARBA00030429"/>
    </source>
</evidence>
<feature type="compositionally biased region" description="Basic and acidic residues" evidence="18">
    <location>
        <begin position="319"/>
        <end position="336"/>
    </location>
</feature>
<evidence type="ECO:0000256" key="6">
    <source>
        <dbReference type="ARBA" id="ARBA00022679"/>
    </source>
</evidence>
<keyword evidence="9 17" id="KW-0067">ATP-binding</keyword>
<evidence type="ECO:0000256" key="5">
    <source>
        <dbReference type="ARBA" id="ARBA00022527"/>
    </source>
</evidence>
<dbReference type="GO" id="GO:0005524">
    <property type="term" value="F:ATP binding"/>
    <property type="evidence" value="ECO:0007669"/>
    <property type="project" value="UniProtKB-UniRule"/>
</dbReference>
<dbReference type="EMBL" id="JBJQND010000004">
    <property type="protein sequence ID" value="KAL3878631.1"/>
    <property type="molecule type" value="Genomic_DNA"/>
</dbReference>
<comment type="subcellular location">
    <subcellularLocation>
        <location evidence="1">Cytoplasm</location>
        <location evidence="1">Cytoskeleton</location>
        <location evidence="1">Microtubule organizing center</location>
        <location evidence="1">Centrosome</location>
        <location evidence="1">Centriole</location>
    </subcellularLocation>
</comment>
<dbReference type="Proteomes" id="UP001634394">
    <property type="component" value="Unassembled WGS sequence"/>
</dbReference>
<dbReference type="CDD" id="cd13115">
    <property type="entry name" value="POLO_box_Plk4_2"/>
    <property type="match status" value="1"/>
</dbReference>
<dbReference type="PROSITE" id="PS51985">
    <property type="entry name" value="CPB2"/>
    <property type="match status" value="1"/>
</dbReference>
<dbReference type="SUPFAM" id="SSF82615">
    <property type="entry name" value="Polo-box domain"/>
    <property type="match status" value="1"/>
</dbReference>
<evidence type="ECO:0000256" key="4">
    <source>
        <dbReference type="ARBA" id="ARBA00022490"/>
    </source>
</evidence>
<dbReference type="PROSITE" id="PS50078">
    <property type="entry name" value="POLO_BOX"/>
    <property type="match status" value="1"/>
</dbReference>
<gene>
    <name evidence="23" type="ORF">ACJMK2_030965</name>
</gene>
<dbReference type="FunFam" id="3.30.1120.120:FF:000001">
    <property type="entry name" value="serine/threonine-protein kinase PLK4 isoform X2"/>
    <property type="match status" value="1"/>
</dbReference>
<dbReference type="Pfam" id="PF00069">
    <property type="entry name" value="Pkinase"/>
    <property type="match status" value="1"/>
</dbReference>
<keyword evidence="5" id="KW-0723">Serine/threonine-protein kinase</keyword>
<dbReference type="InterPro" id="IPR017441">
    <property type="entry name" value="Protein_kinase_ATP_BS"/>
</dbReference>
<feature type="compositionally biased region" description="Pro residues" evidence="18">
    <location>
        <begin position="345"/>
        <end position="362"/>
    </location>
</feature>
<dbReference type="InterPro" id="IPR033699">
    <property type="entry name" value="POLO_box_Plk4_1"/>
</dbReference>
<feature type="domain" description="Protein kinase" evidence="19">
    <location>
        <begin position="11"/>
        <end position="264"/>
    </location>
</feature>
<feature type="domain" description="Cryptic POLO box 2 (CPB2)" evidence="22">
    <location>
        <begin position="795"/>
        <end position="929"/>
    </location>
</feature>
<protein>
    <recommendedName>
        <fullName evidence="3">Serine/threonine-protein kinase PLK4</fullName>
        <ecNumber evidence="2">2.7.11.21</ecNumber>
    </recommendedName>
    <alternativeName>
        <fullName evidence="12">Polo-like kinase 4</fullName>
    </alternativeName>
    <alternativeName>
        <fullName evidence="13 14">Serine/threonine-protein kinase SAK</fullName>
    </alternativeName>
</protein>
<comment type="catalytic activity">
    <reaction evidence="16">
        <text>L-seryl-[protein] + ATP = O-phospho-L-seryl-[protein] + ADP + H(+)</text>
        <dbReference type="Rhea" id="RHEA:17989"/>
        <dbReference type="Rhea" id="RHEA-COMP:9863"/>
        <dbReference type="Rhea" id="RHEA-COMP:11604"/>
        <dbReference type="ChEBI" id="CHEBI:15378"/>
        <dbReference type="ChEBI" id="CHEBI:29999"/>
        <dbReference type="ChEBI" id="CHEBI:30616"/>
        <dbReference type="ChEBI" id="CHEBI:83421"/>
        <dbReference type="ChEBI" id="CHEBI:456216"/>
        <dbReference type="EC" id="2.7.11.21"/>
    </reaction>
</comment>
<feature type="compositionally biased region" description="Low complexity" evidence="18">
    <location>
        <begin position="641"/>
        <end position="650"/>
    </location>
</feature>
<evidence type="ECO:0000256" key="1">
    <source>
        <dbReference type="ARBA" id="ARBA00004114"/>
    </source>
</evidence>
<dbReference type="PROSITE" id="PS00107">
    <property type="entry name" value="PROTEIN_KINASE_ATP"/>
    <property type="match status" value="1"/>
</dbReference>
<evidence type="ECO:0000256" key="17">
    <source>
        <dbReference type="PROSITE-ProRule" id="PRU10141"/>
    </source>
</evidence>
<dbReference type="InterPro" id="IPR011009">
    <property type="entry name" value="Kinase-like_dom_sf"/>
</dbReference>
<dbReference type="InterPro" id="IPR000959">
    <property type="entry name" value="POLO_box_dom"/>
</dbReference>
<organism evidence="23 24">
    <name type="scientific">Sinanodonta woodiana</name>
    <name type="common">Chinese pond mussel</name>
    <name type="synonym">Anodonta woodiana</name>
    <dbReference type="NCBI Taxonomy" id="1069815"/>
    <lineage>
        <taxon>Eukaryota</taxon>
        <taxon>Metazoa</taxon>
        <taxon>Spiralia</taxon>
        <taxon>Lophotrochozoa</taxon>
        <taxon>Mollusca</taxon>
        <taxon>Bivalvia</taxon>
        <taxon>Autobranchia</taxon>
        <taxon>Heteroconchia</taxon>
        <taxon>Palaeoheterodonta</taxon>
        <taxon>Unionida</taxon>
        <taxon>Unionoidea</taxon>
        <taxon>Unionidae</taxon>
        <taxon>Unioninae</taxon>
        <taxon>Sinanodonta</taxon>
    </lineage>
</organism>
<keyword evidence="24" id="KW-1185">Reference proteome</keyword>
<dbReference type="FunFam" id="3.30.200.20:FF:000042">
    <property type="entry name" value="Aurora kinase A"/>
    <property type="match status" value="1"/>
</dbReference>
<evidence type="ECO:0000256" key="11">
    <source>
        <dbReference type="ARBA" id="ARBA00023212"/>
    </source>
</evidence>
<dbReference type="PROSITE" id="PS51984">
    <property type="entry name" value="CPB1"/>
    <property type="match status" value="1"/>
</dbReference>
<proteinExistence type="predicted"/>
<evidence type="ECO:0000259" key="22">
    <source>
        <dbReference type="PROSITE" id="PS51985"/>
    </source>
</evidence>
<evidence type="ECO:0000259" key="21">
    <source>
        <dbReference type="PROSITE" id="PS51984"/>
    </source>
</evidence>
<dbReference type="AlphaFoldDB" id="A0ABD3WXE2"/>
<dbReference type="SUPFAM" id="SSF56112">
    <property type="entry name" value="Protein kinase-like (PK-like)"/>
    <property type="match status" value="1"/>
</dbReference>
<dbReference type="InterPro" id="IPR033698">
    <property type="entry name" value="POLO_box_Plk4_2"/>
</dbReference>
<dbReference type="CDD" id="cd13114">
    <property type="entry name" value="POLO_box_Plk4_1"/>
    <property type="match status" value="1"/>
</dbReference>
<dbReference type="PROSITE" id="PS00109">
    <property type="entry name" value="PROTEIN_KINASE_TYR"/>
    <property type="match status" value="1"/>
</dbReference>
<keyword evidence="7 17" id="KW-0547">Nucleotide-binding</keyword>
<dbReference type="InterPro" id="IPR047108">
    <property type="entry name" value="Plk4-like_POLO_box_2_sf"/>
</dbReference>
<evidence type="ECO:0000256" key="10">
    <source>
        <dbReference type="ARBA" id="ARBA00022843"/>
    </source>
</evidence>
<feature type="domain" description="Cryptic POLO box 1 (CPB1)" evidence="21">
    <location>
        <begin position="680"/>
        <end position="794"/>
    </location>
</feature>
<dbReference type="Gene3D" id="3.30.1120.130">
    <property type="match status" value="1"/>
</dbReference>
<dbReference type="InterPro" id="IPR000719">
    <property type="entry name" value="Prot_kinase_dom"/>
</dbReference>
<evidence type="ECO:0000256" key="18">
    <source>
        <dbReference type="SAM" id="MobiDB-lite"/>
    </source>
</evidence>
<dbReference type="Pfam" id="PF18409">
    <property type="entry name" value="Plk4_PB2"/>
    <property type="match status" value="1"/>
</dbReference>
<comment type="caution">
    <text evidence="23">The sequence shown here is derived from an EMBL/GenBank/DDBJ whole genome shotgun (WGS) entry which is preliminary data.</text>
</comment>
<dbReference type="Gene3D" id="2.40.50.930">
    <property type="match status" value="1"/>
</dbReference>
<name>A0ABD3WXE2_SINWO</name>
<dbReference type="Gene3D" id="3.30.1120.120">
    <property type="match status" value="1"/>
</dbReference>
<dbReference type="Pfam" id="PF18190">
    <property type="entry name" value="Plk4_PB1"/>
    <property type="match status" value="1"/>
</dbReference>
<feature type="region of interest" description="Disordered" evidence="18">
    <location>
        <begin position="928"/>
        <end position="964"/>
    </location>
</feature>
<reference evidence="23 24" key="1">
    <citation type="submission" date="2024-11" db="EMBL/GenBank/DDBJ databases">
        <title>Chromosome-level genome assembly of the freshwater bivalve Anodonta woodiana.</title>
        <authorList>
            <person name="Chen X."/>
        </authorList>
    </citation>
    <scope>NUCLEOTIDE SEQUENCE [LARGE SCALE GENOMIC DNA]</scope>
    <source>
        <strain evidence="23">MN2024</strain>
        <tissue evidence="23">Gills</tissue>
    </source>
</reference>
<feature type="compositionally biased region" description="Polar residues" evidence="18">
    <location>
        <begin position="928"/>
        <end position="944"/>
    </location>
</feature>
<keyword evidence="10" id="KW-0832">Ubl conjugation</keyword>
<feature type="region of interest" description="Disordered" evidence="18">
    <location>
        <begin position="301"/>
        <end position="373"/>
    </location>
</feature>
<dbReference type="PANTHER" id="PTHR24345">
    <property type="entry name" value="SERINE/THREONINE-PROTEIN KINASE PLK"/>
    <property type="match status" value="1"/>
</dbReference>
<keyword evidence="4" id="KW-0963">Cytoplasm</keyword>
<dbReference type="PANTHER" id="PTHR24345:SF91">
    <property type="entry name" value="SERINE_THREONINE-PROTEIN KINASE PLK4"/>
    <property type="match status" value="1"/>
</dbReference>
<evidence type="ECO:0000256" key="12">
    <source>
        <dbReference type="ARBA" id="ARBA00030332"/>
    </source>
</evidence>
<dbReference type="PROSITE" id="PS50011">
    <property type="entry name" value="PROTEIN_KINASE_DOM"/>
    <property type="match status" value="1"/>
</dbReference>
<evidence type="ECO:0000256" key="16">
    <source>
        <dbReference type="ARBA" id="ARBA00048347"/>
    </source>
</evidence>
<dbReference type="FunFam" id="1.10.510.10:FF:000576">
    <property type="entry name" value="Serine/threonine-protein kinase PLK4"/>
    <property type="match status" value="1"/>
</dbReference>
<feature type="region of interest" description="Disordered" evidence="18">
    <location>
        <begin position="468"/>
        <end position="487"/>
    </location>
</feature>
<feature type="compositionally biased region" description="Low complexity" evidence="18">
    <location>
        <begin position="472"/>
        <end position="487"/>
    </location>
</feature>
<evidence type="ECO:0000256" key="9">
    <source>
        <dbReference type="ARBA" id="ARBA00022840"/>
    </source>
</evidence>
<sequence>MVDMCETIDDYGVRNLLGKGGFANVYRACHKKSGMDVAIKMIDKKLMKAANMVMRVRKEVEIHSQLKHPSILELYNYFEDSNYVYLVLEFCHNGELQRYLRTNCKVLSEDEACHFMKQIVEGMLYLHSYGILHRDLTLANLLLTKDMNVKIADFGLATQLNVPDEKHFTMCGTPNYISPEVATRSAHGLEADVWSLGCMLYTFLVGKPPFDTDAVKSTLNRVINGDFLIPDHLSSEAKDLIESILKKNPKERIKLHEVLNHPFMLKAEMGYRKSSNQNLTEVSIDSGRGTMSTVTTLNSRITSGFRPRPMPALHLKSLKIPEDQERSYGDSDRSGEENQFVMPRKGPPPMSSPMVRHPPSPPVRLRDSEREMARQKMLNRANGKCEEFLQSPRTESSDRVFPDNQKFVDNIYKTVPQTPDLVQRGSQSSDTGYGSKGSNYNDSEDYRNLGNNFRQGDLRTLQFDPAKYQERSQTPSGSNSSGWSCSASFHSNDQKGLTISGQCLSDGSAIELMNSLKQPSISTASDVSSQDEFSLQNTKKVLHFEGELLSRPHSLTEKYSRPAELPEHDNAYHQTLQHHSDGTWDKHRAHYDRSNSVEELNIDNRQWKLRTARSSSADELDDLQDSKPHHFQLKEMLQNANVNNSNPSAVKHGYNSKKGSLHLEGASLGSGKQEENPVEGIQRAVSPLCSRRLRSIRQRTRNAIVNILDHGEVCLEFLKQKHKEEKVVEVFMISSDGNQINIYQPNNGKGEPVKDRPITPPSVPVKSYTYEELPEKYWKKYQYAARFVKLVRSKTPKVTLYTQRAKCMLMENGPDADFEAVFYDGKSTESGNGEEDDSLDKISWSAKFTSSSRGMRIIEKTGTSLVLESADMEQHLTQETQKLLEYVKQCRQQCLEIESVVTAVQQRCSLKEEFFPIIIGRRPNFNLNDSGKFSSASDGTGSEHNSSNPSSNGNPPPTMTSFDGTVVSNVTDYVDKSGSRRAEGNDSHDITLRAHSTVTESAIMTTMGTNTSPTNSQVQKLTTKDVVRQVLIKDVGRASQHLNGEIWVKFFDGNQIGVKSTTTTVKYIDPAGKLSRFQRSDILPPVVKKCLEKVPLVLEQLLQDSQSQLSLARQSSQ</sequence>
<dbReference type="InterPro" id="IPR008266">
    <property type="entry name" value="Tyr_kinase_AS"/>
</dbReference>
<evidence type="ECO:0000313" key="24">
    <source>
        <dbReference type="Proteomes" id="UP001634394"/>
    </source>
</evidence>
<accession>A0ABD3WXE2</accession>
<evidence type="ECO:0000313" key="23">
    <source>
        <dbReference type="EMBL" id="KAL3878631.1"/>
    </source>
</evidence>
<keyword evidence="6" id="KW-0808">Transferase</keyword>
<feature type="region of interest" description="Disordered" evidence="18">
    <location>
        <begin position="413"/>
        <end position="457"/>
    </location>
</feature>
<dbReference type="GO" id="GO:0004674">
    <property type="term" value="F:protein serine/threonine kinase activity"/>
    <property type="evidence" value="ECO:0007669"/>
    <property type="project" value="UniProtKB-KW"/>
</dbReference>
<dbReference type="Gene3D" id="1.10.510.10">
    <property type="entry name" value="Transferase(Phosphotransferase) domain 1"/>
    <property type="match status" value="1"/>
</dbReference>
<evidence type="ECO:0000259" key="20">
    <source>
        <dbReference type="PROSITE" id="PS50078"/>
    </source>
</evidence>
<feature type="domain" description="POLO box" evidence="20">
    <location>
        <begin position="1026"/>
        <end position="1103"/>
    </location>
</feature>
<feature type="region of interest" description="Disordered" evidence="18">
    <location>
        <begin position="641"/>
        <end position="679"/>
    </location>
</feature>
<feature type="binding site" evidence="17">
    <location>
        <position position="40"/>
    </location>
    <ligand>
        <name>ATP</name>
        <dbReference type="ChEBI" id="CHEBI:30616"/>
    </ligand>
</feature>
<evidence type="ECO:0000256" key="7">
    <source>
        <dbReference type="ARBA" id="ARBA00022741"/>
    </source>
</evidence>
<evidence type="ECO:0000256" key="8">
    <source>
        <dbReference type="ARBA" id="ARBA00022777"/>
    </source>
</evidence>
<evidence type="ECO:0000256" key="14">
    <source>
        <dbReference type="ARBA" id="ARBA00030924"/>
    </source>
</evidence>
<keyword evidence="11" id="KW-0206">Cytoskeleton</keyword>